<keyword evidence="13" id="KW-0472">Membrane</keyword>
<evidence type="ECO:0000256" key="1">
    <source>
        <dbReference type="ARBA" id="ARBA00001946"/>
    </source>
</evidence>
<keyword evidence="12" id="KW-1133">Transmembrane helix</keyword>
<organism evidence="16 17">
    <name type="scientific">Paxillus involutus ATCC 200175</name>
    <dbReference type="NCBI Taxonomy" id="664439"/>
    <lineage>
        <taxon>Eukaryota</taxon>
        <taxon>Fungi</taxon>
        <taxon>Dikarya</taxon>
        <taxon>Basidiomycota</taxon>
        <taxon>Agaricomycotina</taxon>
        <taxon>Agaricomycetes</taxon>
        <taxon>Agaricomycetidae</taxon>
        <taxon>Boletales</taxon>
        <taxon>Paxilineae</taxon>
        <taxon>Paxillaceae</taxon>
        <taxon>Paxillus</taxon>
    </lineage>
</organism>
<dbReference type="CDD" id="cd00882">
    <property type="entry name" value="Ras_like_GTPase"/>
    <property type="match status" value="1"/>
</dbReference>
<evidence type="ECO:0000256" key="10">
    <source>
        <dbReference type="ARBA" id="ARBA00022842"/>
    </source>
</evidence>
<keyword evidence="7" id="KW-0479">Metal-binding</keyword>
<keyword evidence="8" id="KW-0378">Hydrolase</keyword>
<comment type="subcellular location">
    <subcellularLocation>
        <location evidence="2">Membrane</location>
        <topology evidence="2">Single-pass membrane protein</topology>
    </subcellularLocation>
    <subcellularLocation>
        <location evidence="14">Plastid</location>
        <location evidence="14">Chloroplast outer membrane</location>
    </subcellularLocation>
</comment>
<dbReference type="Proteomes" id="UP000053647">
    <property type="component" value="Unassembled WGS sequence"/>
</dbReference>
<dbReference type="GO" id="GO:0046872">
    <property type="term" value="F:metal ion binding"/>
    <property type="evidence" value="ECO:0007669"/>
    <property type="project" value="UniProtKB-KW"/>
</dbReference>
<feature type="domain" description="G" evidence="15">
    <location>
        <begin position="10"/>
        <end position="111"/>
    </location>
</feature>
<proteinExistence type="predicted"/>
<dbReference type="HOGENOM" id="CLU_050405_2_0_1"/>
<keyword evidence="9" id="KW-1002">Plastid outer membrane</keyword>
<protein>
    <recommendedName>
        <fullName evidence="15">G domain-containing protein</fullName>
    </recommendedName>
</protein>
<evidence type="ECO:0000313" key="17">
    <source>
        <dbReference type="Proteomes" id="UP000053647"/>
    </source>
</evidence>
<keyword evidence="5" id="KW-0934">Plastid</keyword>
<dbReference type="AlphaFoldDB" id="A0A0C9SRA9"/>
<evidence type="ECO:0000256" key="3">
    <source>
        <dbReference type="ARBA" id="ARBA00022448"/>
    </source>
</evidence>
<dbReference type="PANTHER" id="PTHR10903:SF135">
    <property type="entry name" value="TRANSLOCASE OF CHLOROPLAST 120, CHLOROPLASTIC-RELATED"/>
    <property type="match status" value="1"/>
</dbReference>
<keyword evidence="17" id="KW-1185">Reference proteome</keyword>
<comment type="cofactor">
    <cofactor evidence="1">
        <name>Mg(2+)</name>
        <dbReference type="ChEBI" id="CHEBI:18420"/>
    </cofactor>
</comment>
<dbReference type="PANTHER" id="PTHR10903">
    <property type="entry name" value="GTPASE, IMAP FAMILY MEMBER-RELATED"/>
    <property type="match status" value="1"/>
</dbReference>
<evidence type="ECO:0000256" key="2">
    <source>
        <dbReference type="ARBA" id="ARBA00004167"/>
    </source>
</evidence>
<keyword evidence="11" id="KW-0653">Protein transport</keyword>
<dbReference type="EMBL" id="KN819410">
    <property type="protein sequence ID" value="KIJ10289.1"/>
    <property type="molecule type" value="Genomic_DNA"/>
</dbReference>
<dbReference type="InterPro" id="IPR045058">
    <property type="entry name" value="GIMA/IAN/Toc"/>
</dbReference>
<feature type="non-terminal residue" evidence="16">
    <location>
        <position position="1"/>
    </location>
</feature>
<evidence type="ECO:0000256" key="11">
    <source>
        <dbReference type="ARBA" id="ARBA00022927"/>
    </source>
</evidence>
<dbReference type="InterPro" id="IPR006073">
    <property type="entry name" value="GTP-bd"/>
</dbReference>
<reference evidence="16 17" key="1">
    <citation type="submission" date="2014-06" db="EMBL/GenBank/DDBJ databases">
        <authorList>
            <consortium name="DOE Joint Genome Institute"/>
            <person name="Kuo A."/>
            <person name="Kohler A."/>
            <person name="Nagy L.G."/>
            <person name="Floudas D."/>
            <person name="Copeland A."/>
            <person name="Barry K.W."/>
            <person name="Cichocki N."/>
            <person name="Veneault-Fourrey C."/>
            <person name="LaButti K."/>
            <person name="Lindquist E.A."/>
            <person name="Lipzen A."/>
            <person name="Lundell T."/>
            <person name="Morin E."/>
            <person name="Murat C."/>
            <person name="Sun H."/>
            <person name="Tunlid A."/>
            <person name="Henrissat B."/>
            <person name="Grigoriev I.V."/>
            <person name="Hibbett D.S."/>
            <person name="Martin F."/>
            <person name="Nordberg H.P."/>
            <person name="Cantor M.N."/>
            <person name="Hua S.X."/>
        </authorList>
    </citation>
    <scope>NUCLEOTIDE SEQUENCE [LARGE SCALE GENOMIC DNA]</scope>
    <source>
        <strain evidence="16 17">ATCC 200175</strain>
    </source>
</reference>
<evidence type="ECO:0000256" key="4">
    <source>
        <dbReference type="ARBA" id="ARBA00022528"/>
    </source>
</evidence>
<sequence>HPPSKKTINIILFGESGVGKSSVINLIAGKEITKVSSDVDGCTMASTRYDLTLDNKSIQIFETVGLEEPQMSINDYLAAIEKAHQLISSLNEAGGVHLLLFCMRRGRITATVQTNYQLCCEFLCRKQVPVALVLTGLEREARMEDWWERNGSTVEKYGIQSIGHVCITAVRDDTPGRAEKYAISEQAIRELLMNY</sequence>
<dbReference type="PROSITE" id="PS00675">
    <property type="entry name" value="SIGMA54_INTERACT_1"/>
    <property type="match status" value="1"/>
</dbReference>
<name>A0A0C9SRA9_PAXIN</name>
<reference evidence="17" key="2">
    <citation type="submission" date="2015-01" db="EMBL/GenBank/DDBJ databases">
        <title>Evolutionary Origins and Diversification of the Mycorrhizal Mutualists.</title>
        <authorList>
            <consortium name="DOE Joint Genome Institute"/>
            <consortium name="Mycorrhizal Genomics Consortium"/>
            <person name="Kohler A."/>
            <person name="Kuo A."/>
            <person name="Nagy L.G."/>
            <person name="Floudas D."/>
            <person name="Copeland A."/>
            <person name="Barry K.W."/>
            <person name="Cichocki N."/>
            <person name="Veneault-Fourrey C."/>
            <person name="LaButti K."/>
            <person name="Lindquist E.A."/>
            <person name="Lipzen A."/>
            <person name="Lundell T."/>
            <person name="Morin E."/>
            <person name="Murat C."/>
            <person name="Riley R."/>
            <person name="Ohm R."/>
            <person name="Sun H."/>
            <person name="Tunlid A."/>
            <person name="Henrissat B."/>
            <person name="Grigoriev I.V."/>
            <person name="Hibbett D.S."/>
            <person name="Martin F."/>
        </authorList>
    </citation>
    <scope>NUCLEOTIDE SEQUENCE [LARGE SCALE GENOMIC DNA]</scope>
    <source>
        <strain evidence="17">ATCC 200175</strain>
    </source>
</reference>
<keyword evidence="6" id="KW-0812">Transmembrane</keyword>
<dbReference type="InterPro" id="IPR027417">
    <property type="entry name" value="P-loop_NTPase"/>
</dbReference>
<evidence type="ECO:0000256" key="9">
    <source>
        <dbReference type="ARBA" id="ARBA00022805"/>
    </source>
</evidence>
<dbReference type="Pfam" id="PF01926">
    <property type="entry name" value="MMR_HSR1"/>
    <property type="match status" value="1"/>
</dbReference>
<evidence type="ECO:0000256" key="6">
    <source>
        <dbReference type="ARBA" id="ARBA00022692"/>
    </source>
</evidence>
<gene>
    <name evidence="16" type="ORF">PAXINDRAFT_34755</name>
</gene>
<evidence type="ECO:0000256" key="7">
    <source>
        <dbReference type="ARBA" id="ARBA00022723"/>
    </source>
</evidence>
<evidence type="ECO:0000313" key="16">
    <source>
        <dbReference type="EMBL" id="KIJ10289.1"/>
    </source>
</evidence>
<evidence type="ECO:0000259" key="15">
    <source>
        <dbReference type="Pfam" id="PF01926"/>
    </source>
</evidence>
<evidence type="ECO:0000256" key="8">
    <source>
        <dbReference type="ARBA" id="ARBA00022801"/>
    </source>
</evidence>
<dbReference type="Gene3D" id="3.40.50.300">
    <property type="entry name" value="P-loop containing nucleotide triphosphate hydrolases"/>
    <property type="match status" value="1"/>
</dbReference>
<keyword evidence="4" id="KW-0150">Chloroplast</keyword>
<evidence type="ECO:0000256" key="5">
    <source>
        <dbReference type="ARBA" id="ARBA00022640"/>
    </source>
</evidence>
<dbReference type="InterPro" id="IPR025662">
    <property type="entry name" value="Sigma_54_int_dom_ATP-bd_1"/>
</dbReference>
<accession>A0A0C9SRA9</accession>
<dbReference type="GO" id="GO:0015031">
    <property type="term" value="P:protein transport"/>
    <property type="evidence" value="ECO:0007669"/>
    <property type="project" value="UniProtKB-KW"/>
</dbReference>
<dbReference type="GO" id="GO:0005525">
    <property type="term" value="F:GTP binding"/>
    <property type="evidence" value="ECO:0007669"/>
    <property type="project" value="InterPro"/>
</dbReference>
<dbReference type="GO" id="GO:0016787">
    <property type="term" value="F:hydrolase activity"/>
    <property type="evidence" value="ECO:0007669"/>
    <property type="project" value="UniProtKB-KW"/>
</dbReference>
<evidence type="ECO:0000256" key="14">
    <source>
        <dbReference type="ARBA" id="ARBA00024013"/>
    </source>
</evidence>
<feature type="non-terminal residue" evidence="16">
    <location>
        <position position="195"/>
    </location>
</feature>
<dbReference type="GO" id="GO:0016020">
    <property type="term" value="C:membrane"/>
    <property type="evidence" value="ECO:0007669"/>
    <property type="project" value="UniProtKB-SubCell"/>
</dbReference>
<evidence type="ECO:0000256" key="13">
    <source>
        <dbReference type="ARBA" id="ARBA00023136"/>
    </source>
</evidence>
<keyword evidence="10" id="KW-0460">Magnesium</keyword>
<evidence type="ECO:0000256" key="12">
    <source>
        <dbReference type="ARBA" id="ARBA00022989"/>
    </source>
</evidence>
<keyword evidence="3" id="KW-0813">Transport</keyword>
<dbReference type="SUPFAM" id="SSF52540">
    <property type="entry name" value="P-loop containing nucleoside triphosphate hydrolases"/>
    <property type="match status" value="1"/>
</dbReference>
<dbReference type="OrthoDB" id="8954335at2759"/>